<dbReference type="InterPro" id="IPR016181">
    <property type="entry name" value="Acyl_CoA_acyltransferase"/>
</dbReference>
<dbReference type="GO" id="GO:0016747">
    <property type="term" value="F:acyltransferase activity, transferring groups other than amino-acyl groups"/>
    <property type="evidence" value="ECO:0007669"/>
    <property type="project" value="InterPro"/>
</dbReference>
<organism evidence="4 5">
    <name type="scientific">Fimbriimonas ginsengisoli Gsoil 348</name>
    <dbReference type="NCBI Taxonomy" id="661478"/>
    <lineage>
        <taxon>Bacteria</taxon>
        <taxon>Bacillati</taxon>
        <taxon>Armatimonadota</taxon>
        <taxon>Fimbriimonadia</taxon>
        <taxon>Fimbriimonadales</taxon>
        <taxon>Fimbriimonadaceae</taxon>
        <taxon>Fimbriimonas</taxon>
    </lineage>
</organism>
<dbReference type="CDD" id="cd04301">
    <property type="entry name" value="NAT_SF"/>
    <property type="match status" value="1"/>
</dbReference>
<dbReference type="STRING" id="661478.OP10G_1703"/>
<dbReference type="Pfam" id="PF00583">
    <property type="entry name" value="Acetyltransf_1"/>
    <property type="match status" value="1"/>
</dbReference>
<dbReference type="eggNOG" id="COG3153">
    <property type="taxonomic scope" value="Bacteria"/>
</dbReference>
<reference evidence="4 5" key="1">
    <citation type="journal article" date="2014" name="PLoS ONE">
        <title>The first complete genome sequence of the class fimbriimonadia in the phylum armatimonadetes.</title>
        <authorList>
            <person name="Hu Z.Y."/>
            <person name="Wang Y.Z."/>
            <person name="Im W.T."/>
            <person name="Wang S.Y."/>
            <person name="Zhao G.P."/>
            <person name="Zheng H.J."/>
            <person name="Quan Z.X."/>
        </authorList>
    </citation>
    <scope>NUCLEOTIDE SEQUENCE [LARGE SCALE GENOMIC DNA]</scope>
    <source>
        <strain evidence="4">Gsoil 348</strain>
    </source>
</reference>
<sequence>MRRSIRRLSDGFYSPIEAEAAERFIAVPDPDVIADGTFYVIEATGEIVACGGWSARRKLFTGSSEQEGLSDERLDPRVDAARIRAFFIDPGHARQGLGTVLYLECKRSALAAGFMSLELVATLPGVPFYARLGFEEVEPVPAKLPDGTVLPCIRMCRTIAKK</sequence>
<accession>A0A068NNS2</accession>
<name>A0A068NNS2_FIMGI</name>
<feature type="domain" description="N-acetyltransferase" evidence="3">
    <location>
        <begin position="1"/>
        <end position="160"/>
    </location>
</feature>
<keyword evidence="1 4" id="KW-0808">Transferase</keyword>
<dbReference type="KEGG" id="fgi:OP10G_1703"/>
<dbReference type="Gene3D" id="3.40.630.30">
    <property type="match status" value="1"/>
</dbReference>
<dbReference type="PROSITE" id="PS51186">
    <property type="entry name" value="GNAT"/>
    <property type="match status" value="1"/>
</dbReference>
<evidence type="ECO:0000256" key="1">
    <source>
        <dbReference type="ARBA" id="ARBA00022679"/>
    </source>
</evidence>
<dbReference type="EMBL" id="CP007139">
    <property type="protein sequence ID" value="AIE85071.1"/>
    <property type="molecule type" value="Genomic_DNA"/>
</dbReference>
<dbReference type="SUPFAM" id="SSF55729">
    <property type="entry name" value="Acyl-CoA N-acyltransferases (Nat)"/>
    <property type="match status" value="1"/>
</dbReference>
<dbReference type="PANTHER" id="PTHR43877">
    <property type="entry name" value="AMINOALKYLPHOSPHONATE N-ACETYLTRANSFERASE-RELATED-RELATED"/>
    <property type="match status" value="1"/>
</dbReference>
<protein>
    <submittedName>
        <fullName evidence="4">Acetyltransferase, GNAT family</fullName>
    </submittedName>
</protein>
<keyword evidence="2" id="KW-0012">Acyltransferase</keyword>
<proteinExistence type="predicted"/>
<dbReference type="HOGENOM" id="CLU_087351_1_0_0"/>
<dbReference type="AlphaFoldDB" id="A0A068NNS2"/>
<dbReference type="PANTHER" id="PTHR43877:SF1">
    <property type="entry name" value="ACETYLTRANSFERASE"/>
    <property type="match status" value="1"/>
</dbReference>
<evidence type="ECO:0000256" key="2">
    <source>
        <dbReference type="ARBA" id="ARBA00023315"/>
    </source>
</evidence>
<gene>
    <name evidence="4" type="ORF">OP10G_1703</name>
</gene>
<evidence type="ECO:0000313" key="4">
    <source>
        <dbReference type="EMBL" id="AIE85071.1"/>
    </source>
</evidence>
<evidence type="ECO:0000313" key="5">
    <source>
        <dbReference type="Proteomes" id="UP000027982"/>
    </source>
</evidence>
<dbReference type="Proteomes" id="UP000027982">
    <property type="component" value="Chromosome"/>
</dbReference>
<keyword evidence="5" id="KW-1185">Reference proteome</keyword>
<evidence type="ECO:0000259" key="3">
    <source>
        <dbReference type="PROSITE" id="PS51186"/>
    </source>
</evidence>
<dbReference type="InterPro" id="IPR000182">
    <property type="entry name" value="GNAT_dom"/>
</dbReference>
<dbReference type="InterPro" id="IPR050832">
    <property type="entry name" value="Bact_Acetyltransf"/>
</dbReference>